<feature type="transmembrane region" description="Helical" evidence="1">
    <location>
        <begin position="207"/>
        <end position="225"/>
    </location>
</feature>
<evidence type="ECO:0008006" key="3">
    <source>
        <dbReference type="Google" id="ProtNLM"/>
    </source>
</evidence>
<feature type="transmembrane region" description="Helical" evidence="1">
    <location>
        <begin position="56"/>
        <end position="73"/>
    </location>
</feature>
<name>A0AAU7BX53_9FLAO</name>
<dbReference type="EMBL" id="CP157199">
    <property type="protein sequence ID" value="XBG62535.1"/>
    <property type="molecule type" value="Genomic_DNA"/>
</dbReference>
<feature type="transmembrane region" description="Helical" evidence="1">
    <location>
        <begin position="170"/>
        <end position="201"/>
    </location>
</feature>
<gene>
    <name evidence="2" type="ORF">ABGB03_06415</name>
</gene>
<evidence type="ECO:0000256" key="1">
    <source>
        <dbReference type="SAM" id="Phobius"/>
    </source>
</evidence>
<feature type="transmembrane region" description="Helical" evidence="1">
    <location>
        <begin position="27"/>
        <end position="44"/>
    </location>
</feature>
<keyword evidence="1" id="KW-0472">Membrane</keyword>
<keyword evidence="1" id="KW-1133">Transmembrane helix</keyword>
<feature type="transmembrane region" description="Helical" evidence="1">
    <location>
        <begin position="321"/>
        <end position="352"/>
    </location>
</feature>
<evidence type="ECO:0000313" key="2">
    <source>
        <dbReference type="EMBL" id="XBG62535.1"/>
    </source>
</evidence>
<dbReference type="RefSeq" id="WP_347925824.1">
    <property type="nucleotide sequence ID" value="NZ_CP157199.1"/>
</dbReference>
<reference evidence="2" key="1">
    <citation type="submission" date="2024-05" db="EMBL/GenBank/DDBJ databases">
        <title>Pontimicrobium maritimus sp. nov., isolated form sea water.</title>
        <authorList>
            <person name="Muhammad N."/>
            <person name="Vuong T.Q."/>
            <person name="Han H.L."/>
            <person name="Kim S.-G."/>
        </authorList>
    </citation>
    <scope>NUCLEOTIDE SEQUENCE</scope>
    <source>
        <strain evidence="2">SW4</strain>
    </source>
</reference>
<feature type="transmembrane region" description="Helical" evidence="1">
    <location>
        <begin position="289"/>
        <end position="309"/>
    </location>
</feature>
<proteinExistence type="predicted"/>
<keyword evidence="1" id="KW-0812">Transmembrane</keyword>
<accession>A0AAU7BX53</accession>
<feature type="transmembrane region" description="Helical" evidence="1">
    <location>
        <begin position="144"/>
        <end position="163"/>
    </location>
</feature>
<organism evidence="2">
    <name type="scientific">Pontimicrobium sp. SW4</name>
    <dbReference type="NCBI Taxonomy" id="3153519"/>
    <lineage>
        <taxon>Bacteria</taxon>
        <taxon>Pseudomonadati</taxon>
        <taxon>Bacteroidota</taxon>
        <taxon>Flavobacteriia</taxon>
        <taxon>Flavobacteriales</taxon>
        <taxon>Flavobacteriaceae</taxon>
        <taxon>Pontimicrobium</taxon>
    </lineage>
</organism>
<feature type="transmembrane region" description="Helical" evidence="1">
    <location>
        <begin position="5"/>
        <end position="21"/>
    </location>
</feature>
<feature type="transmembrane region" description="Helical" evidence="1">
    <location>
        <begin position="79"/>
        <end position="97"/>
    </location>
</feature>
<sequence>MKFSHYIWAIYLIAYPFYLLPEGNPQLADLFGAILIIVNLKSILTSINTNKYTKYLFLFVVYTFIVNSIWMLIIGDIKILKNSVFYLYSFFLMLFIFNRIKDTSFLEITFKALSIALIVQALLFPFIKSQGVRTQLFFNNPNQLALWGLCLLAIIYVLTRLLHKKTTYTIILLVLCTLFILISASRAALGGAIIFWLFFIIKSRKNLIIFGVASVIAFIIIDFNFDLDLKNFAALEYNMDRFSNNTISGNQGIGTRGFQRIGENPQYLLFGAGEGAFERFNETIELHSIFASILFSYGIIGLFLYLGAFKLLAIKLSRETIAVILPVALFAAVHMTLRIPLFWITLLFVLYLHEEKIRVNNFLSTD</sequence>
<protein>
    <recommendedName>
        <fullName evidence="3">O-antigen ligase domain-containing protein</fullName>
    </recommendedName>
</protein>
<dbReference type="AlphaFoldDB" id="A0AAU7BX53"/>